<dbReference type="NCBIfam" id="TIGR01460">
    <property type="entry name" value="HAD-SF-IIA"/>
    <property type="match status" value="1"/>
</dbReference>
<keyword evidence="4" id="KW-0460">Magnesium</keyword>
<feature type="binding site" evidence="3">
    <location>
        <position position="192"/>
    </location>
    <ligand>
        <name>substrate</name>
    </ligand>
</feature>
<comment type="similarity">
    <text evidence="1">Belongs to the HAD-like hydrolase superfamily.</text>
</comment>
<dbReference type="PANTHER" id="PTHR19288">
    <property type="entry name" value="4-NITROPHENYLPHOSPHATASE-RELATED"/>
    <property type="match status" value="1"/>
</dbReference>
<dbReference type="GO" id="GO:0016791">
    <property type="term" value="F:phosphatase activity"/>
    <property type="evidence" value="ECO:0007669"/>
    <property type="project" value="TreeGrafter"/>
</dbReference>
<organism evidence="5 6">
    <name type="scientific">Alkalispirochaeta americana</name>
    <dbReference type="NCBI Taxonomy" id="159291"/>
    <lineage>
        <taxon>Bacteria</taxon>
        <taxon>Pseudomonadati</taxon>
        <taxon>Spirochaetota</taxon>
        <taxon>Spirochaetia</taxon>
        <taxon>Spirochaetales</taxon>
        <taxon>Spirochaetaceae</taxon>
        <taxon>Alkalispirochaeta</taxon>
    </lineage>
</organism>
<evidence type="ECO:0000313" key="6">
    <source>
        <dbReference type="Proteomes" id="UP000186400"/>
    </source>
</evidence>
<protein>
    <submittedName>
        <fullName evidence="5">NagD protein</fullName>
    </submittedName>
</protein>
<dbReference type="STRING" id="159291.SAMN05920897_11444"/>
<dbReference type="GO" id="GO:0046872">
    <property type="term" value="F:metal ion binding"/>
    <property type="evidence" value="ECO:0007669"/>
    <property type="project" value="UniProtKB-KW"/>
</dbReference>
<evidence type="ECO:0000256" key="1">
    <source>
        <dbReference type="PIRNR" id="PIRNR000915"/>
    </source>
</evidence>
<feature type="active site" description="Nucleophile" evidence="2">
    <location>
        <position position="21"/>
    </location>
</feature>
<dbReference type="InterPro" id="IPR023214">
    <property type="entry name" value="HAD_sf"/>
</dbReference>
<dbReference type="Proteomes" id="UP000186400">
    <property type="component" value="Unassembled WGS sequence"/>
</dbReference>
<gene>
    <name evidence="5" type="ORF">SAMN05920897_11444</name>
</gene>
<dbReference type="PIRSF" id="PIRSF000915">
    <property type="entry name" value="PGP-type_phosphatase"/>
    <property type="match status" value="1"/>
</dbReference>
<dbReference type="Pfam" id="PF13344">
    <property type="entry name" value="Hydrolase_6"/>
    <property type="match status" value="1"/>
</dbReference>
<feature type="binding site" evidence="4">
    <location>
        <position position="217"/>
    </location>
    <ligand>
        <name>Mg(2+)</name>
        <dbReference type="ChEBI" id="CHEBI:18420"/>
    </ligand>
</feature>
<keyword evidence="4" id="KW-0479">Metal-binding</keyword>
<comment type="cofactor">
    <cofactor evidence="4">
        <name>Mg(2+)</name>
        <dbReference type="ChEBI" id="CHEBI:18420"/>
    </cofactor>
    <text evidence="4">Divalent metal ions. Mg(2+) is the most effective.</text>
</comment>
<name>A0A1N6VB03_9SPIO</name>
<dbReference type="Pfam" id="PF13242">
    <property type="entry name" value="Hydrolase_like"/>
    <property type="match status" value="1"/>
</dbReference>
<sequence length="272" mass="29467">MNKNETALGDRLASVRGIISDMDGVIYHGNQLLPGVPEFIQWLQESGRQYLFLTNSSERSPRELQEKLRRLGLDVPVENFLTSALATAGFLKSQVPGGSVYAVGEAGLISALYDAGFSMNDVDPDYVVIGETRSYSFEKIEKAINLVNRGAKLIGTNPDLTGPVESGIVPACGALIKPIELATGKTPYFVGKPNPLMMRQALKRIECRREESLIVGDRMDTDVIAGVEAEIETVLVLSGVTSREEVSRFAYQPSYVLSGVDQLVSLARAAGV</sequence>
<dbReference type="SFLD" id="SFLDG01139">
    <property type="entry name" value="C2.A:_Pyridoxal_Phosphate_Phos"/>
    <property type="match status" value="1"/>
</dbReference>
<proteinExistence type="inferred from homology"/>
<accession>A0A1N6VB03</accession>
<dbReference type="SFLD" id="SFLDS00003">
    <property type="entry name" value="Haloacid_Dehalogenase"/>
    <property type="match status" value="1"/>
</dbReference>
<dbReference type="Gene3D" id="3.40.50.1000">
    <property type="entry name" value="HAD superfamily/HAD-like"/>
    <property type="match status" value="2"/>
</dbReference>
<feature type="active site" description="Proton donor" evidence="2">
    <location>
        <position position="23"/>
    </location>
</feature>
<feature type="binding site" evidence="4">
    <location>
        <position position="23"/>
    </location>
    <ligand>
        <name>Mg(2+)</name>
        <dbReference type="ChEBI" id="CHEBI:18420"/>
    </ligand>
</feature>
<dbReference type="OrthoDB" id="9810449at2"/>
<evidence type="ECO:0000256" key="4">
    <source>
        <dbReference type="PIRSR" id="PIRSR000915-3"/>
    </source>
</evidence>
<evidence type="ECO:0000256" key="2">
    <source>
        <dbReference type="PIRSR" id="PIRSR000915-1"/>
    </source>
</evidence>
<dbReference type="AlphaFoldDB" id="A0A1N6VB03"/>
<evidence type="ECO:0000256" key="3">
    <source>
        <dbReference type="PIRSR" id="PIRSR000915-2"/>
    </source>
</evidence>
<dbReference type="CDD" id="cd07530">
    <property type="entry name" value="HAD_Pase_UmpH-like"/>
    <property type="match status" value="1"/>
</dbReference>
<feature type="binding site" evidence="4">
    <location>
        <position position="21"/>
    </location>
    <ligand>
        <name>Mg(2+)</name>
        <dbReference type="ChEBI" id="CHEBI:18420"/>
    </ligand>
</feature>
<keyword evidence="6" id="KW-1185">Reference proteome</keyword>
<evidence type="ECO:0000313" key="5">
    <source>
        <dbReference type="EMBL" id="SIQ74927.1"/>
    </source>
</evidence>
<dbReference type="EMBL" id="FTMS01000014">
    <property type="protein sequence ID" value="SIQ74927.1"/>
    <property type="molecule type" value="Genomic_DNA"/>
</dbReference>
<dbReference type="RefSeq" id="WP_076489348.1">
    <property type="nucleotide sequence ID" value="NZ_FTMS01000014.1"/>
</dbReference>
<dbReference type="PANTHER" id="PTHR19288:SF46">
    <property type="entry name" value="HALOACID DEHALOGENASE-LIKE HYDROLASE DOMAIN-CONTAINING PROTEIN 2"/>
    <property type="match status" value="1"/>
</dbReference>
<dbReference type="InterPro" id="IPR036412">
    <property type="entry name" value="HAD-like_sf"/>
</dbReference>
<dbReference type="SUPFAM" id="SSF56784">
    <property type="entry name" value="HAD-like"/>
    <property type="match status" value="1"/>
</dbReference>
<reference evidence="5 6" key="1">
    <citation type="submission" date="2017-01" db="EMBL/GenBank/DDBJ databases">
        <authorList>
            <person name="Mah S.A."/>
            <person name="Swanson W.J."/>
            <person name="Moy G.W."/>
            <person name="Vacquier V.D."/>
        </authorList>
    </citation>
    <scope>NUCLEOTIDE SEQUENCE [LARGE SCALE GENOMIC DNA]</scope>
    <source>
        <strain evidence="5 6">ASpG1</strain>
    </source>
</reference>
<dbReference type="InterPro" id="IPR006357">
    <property type="entry name" value="HAD-SF_hydro_IIA"/>
</dbReference>
<dbReference type="GO" id="GO:0005737">
    <property type="term" value="C:cytoplasm"/>
    <property type="evidence" value="ECO:0007669"/>
    <property type="project" value="TreeGrafter"/>
</dbReference>